<dbReference type="Gene3D" id="3.30.420.10">
    <property type="entry name" value="Ribonuclease H-like superfamily/Ribonuclease H"/>
    <property type="match status" value="1"/>
</dbReference>
<dbReference type="PANTHER" id="PTHR31635:SF196">
    <property type="entry name" value="REVERSE TRANSCRIPTASE DOMAIN-CONTAINING PROTEIN-RELATED"/>
    <property type="match status" value="1"/>
</dbReference>
<dbReference type="SUPFAM" id="SSF56219">
    <property type="entry name" value="DNase I-like"/>
    <property type="match status" value="1"/>
</dbReference>
<protein>
    <submittedName>
        <fullName evidence="3">Uncharacterized protein LOC120273142</fullName>
    </submittedName>
</protein>
<dbReference type="PANTHER" id="PTHR31635">
    <property type="entry name" value="REVERSE TRANSCRIPTASE DOMAIN-CONTAINING PROTEIN-RELATED"/>
    <property type="match status" value="1"/>
</dbReference>
<accession>A0AB40C7A1</accession>
<dbReference type="CDD" id="cd06222">
    <property type="entry name" value="RNase_H_like"/>
    <property type="match status" value="1"/>
</dbReference>
<dbReference type="InterPro" id="IPR044730">
    <property type="entry name" value="RNase_H-like_dom_plant"/>
</dbReference>
<keyword evidence="2" id="KW-1185">Reference proteome</keyword>
<dbReference type="Pfam" id="PF13456">
    <property type="entry name" value="RVT_3"/>
    <property type="match status" value="1"/>
</dbReference>
<dbReference type="InterPro" id="IPR000477">
    <property type="entry name" value="RT_dom"/>
</dbReference>
<evidence type="ECO:0000313" key="2">
    <source>
        <dbReference type="Proteomes" id="UP001515500"/>
    </source>
</evidence>
<evidence type="ECO:0000259" key="1">
    <source>
        <dbReference type="PROSITE" id="PS50878"/>
    </source>
</evidence>
<sequence length="1278" mass="145547">MSAHIKILCWNCRGVFNPRTIDRINDFIRRFKPSIICLVETKTDHSRSLRFCNRFAKHWEWAAIPAYGLSGGIITLWSRCLGRVTPVAATSMSLNLVITSMDGPWILSIVYNFQILAFQKTLWNTLSRISGTRLPWILTGDFNAVLSESEFHGGSRFTWCNNRTGLACRWARLDRFLINSDWATHFSSIHNRHLPRASSDHSPLLLEARSYAHSKNPVFHFDNYCSSSPIYSFHHCISRAKHNLIAWHVASLRPIDIEITNLEAEITATEERDLSLPDPWNHLWLRSLRNRLTALLRQNSIFWAQRARMQWINQGDVNSAFFHRVVRARQVKSKIHSLRDNNGNIFTLHDDIENEFLSFYHNLWASSSSPTLDYVLSVIPDDLPALLFDDKDELIKPVTKGEVFRTLRSMSRGKSPGPDGFNAEFYLFYWNILGDHIFKAITHFFDTAKIPNSWGKTFVVFIPKIEHPQKVSDFRPISLCNVCYKIVSKVLAARLKIVLPELIGPEHTGFLAGRSTVDNILVVQEIVHSMETDKTSPPRMLLKVDIEKAFDTINWNLILATLQRMCFPAIWIKWIESCLSSAFFSLLINGRPSRWITSSRGVRQGDPISPLLFILASQNLSAILNHALYINFIPGFDVRLTRNINHLMFADDLLIISKASRQSARNILFCLNLYASISGQNPNLNKSALFLPSWFNRKISKSIALILNIKVGNFPFTYLGAPISPFRLPVHQFRSLVNNAEAAISKWNHSPISQAGRITLINSSIFSLPVYFLSIFHLPDSILDSISKLARRFLWGRHGGGQSFHSIGWHVSTLSKSEGGLGLRNLRNARTALMAKHAFSIANNSDKIWVSIFLHKYPHWCIWNSCSHSSDSSLHKAISKTMSVIKQNFHLATCNPNLVNVWEDPWLLDLPLNYKPTFINMNVIDDLAVNSFISENTFNSNACSELFGGSLSRVVLNETNFDIHASNDWVWRPISSKATTVAVVYDFVNSGRTSQLVWNGWQIIWKLKVVPRVKVFLWKLAHGKLPTGNYLFNLNIGPVSLCHFCNIHPENSTHLFWECRNSVSCWLITLNWLGLDHSFLTQLKQGSWLTCNLHCNIKCDFAKAFLASVAYHIWSARCNFLFRQISANFNLIPSKAWSATHDYFTAHGLIQTHFSIYSRPAQLSISVSTDAAWDSNSGSVGVSCASALDAELLAILFALDHCSHSGWTPSNLYTDCRSAVHLLQHFNNITAWRCSVTIQSINRIVHQWPDFYFDQISRDFNSFDDRLAHFGSSNPQLS</sequence>
<organism evidence="2 3">
    <name type="scientific">Dioscorea cayennensis subsp. rotundata</name>
    <name type="common">White Guinea yam</name>
    <name type="synonym">Dioscorea rotundata</name>
    <dbReference type="NCBI Taxonomy" id="55577"/>
    <lineage>
        <taxon>Eukaryota</taxon>
        <taxon>Viridiplantae</taxon>
        <taxon>Streptophyta</taxon>
        <taxon>Embryophyta</taxon>
        <taxon>Tracheophyta</taxon>
        <taxon>Spermatophyta</taxon>
        <taxon>Magnoliopsida</taxon>
        <taxon>Liliopsida</taxon>
        <taxon>Dioscoreales</taxon>
        <taxon>Dioscoreaceae</taxon>
        <taxon>Dioscorea</taxon>
    </lineage>
</organism>
<gene>
    <name evidence="3" type="primary">LOC120273142</name>
</gene>
<dbReference type="Gene3D" id="3.60.10.10">
    <property type="entry name" value="Endonuclease/exonuclease/phosphatase"/>
    <property type="match status" value="1"/>
</dbReference>
<dbReference type="Proteomes" id="UP001515500">
    <property type="component" value="Chromosome 12"/>
</dbReference>
<dbReference type="GeneID" id="120273142"/>
<dbReference type="PROSITE" id="PS50878">
    <property type="entry name" value="RT_POL"/>
    <property type="match status" value="1"/>
</dbReference>
<dbReference type="CDD" id="cd01650">
    <property type="entry name" value="RT_nLTR_like"/>
    <property type="match status" value="1"/>
</dbReference>
<feature type="domain" description="Reverse transcriptase" evidence="1">
    <location>
        <begin position="443"/>
        <end position="723"/>
    </location>
</feature>
<dbReference type="InterPro" id="IPR036397">
    <property type="entry name" value="RNaseH_sf"/>
</dbReference>
<dbReference type="InterPro" id="IPR005135">
    <property type="entry name" value="Endo/exonuclease/phosphatase"/>
</dbReference>
<dbReference type="InterPro" id="IPR012337">
    <property type="entry name" value="RNaseH-like_sf"/>
</dbReference>
<reference evidence="3" key="1">
    <citation type="submission" date="2025-08" db="UniProtKB">
        <authorList>
            <consortium name="RefSeq"/>
        </authorList>
    </citation>
    <scope>IDENTIFICATION</scope>
</reference>
<dbReference type="InterPro" id="IPR026960">
    <property type="entry name" value="RVT-Znf"/>
</dbReference>
<dbReference type="GO" id="GO:0004523">
    <property type="term" value="F:RNA-DNA hybrid ribonuclease activity"/>
    <property type="evidence" value="ECO:0007669"/>
    <property type="project" value="InterPro"/>
</dbReference>
<dbReference type="InterPro" id="IPR036691">
    <property type="entry name" value="Endo/exonu/phosph_ase_sf"/>
</dbReference>
<dbReference type="InterPro" id="IPR002156">
    <property type="entry name" value="RNaseH_domain"/>
</dbReference>
<dbReference type="InterPro" id="IPR043502">
    <property type="entry name" value="DNA/RNA_pol_sf"/>
</dbReference>
<dbReference type="RefSeq" id="XP_039135720.1">
    <property type="nucleotide sequence ID" value="XM_039279786.1"/>
</dbReference>
<dbReference type="SUPFAM" id="SSF53098">
    <property type="entry name" value="Ribonuclease H-like"/>
    <property type="match status" value="1"/>
</dbReference>
<dbReference type="AlphaFoldDB" id="A0AB40C7A1"/>
<dbReference type="Pfam" id="PF00078">
    <property type="entry name" value="RVT_1"/>
    <property type="match status" value="1"/>
</dbReference>
<proteinExistence type="predicted"/>
<name>A0AB40C7A1_DIOCR</name>
<dbReference type="Pfam" id="PF13966">
    <property type="entry name" value="zf-RVT"/>
    <property type="match status" value="1"/>
</dbReference>
<dbReference type="GO" id="GO:0003676">
    <property type="term" value="F:nucleic acid binding"/>
    <property type="evidence" value="ECO:0007669"/>
    <property type="project" value="InterPro"/>
</dbReference>
<dbReference type="SUPFAM" id="SSF56672">
    <property type="entry name" value="DNA/RNA polymerases"/>
    <property type="match status" value="1"/>
</dbReference>
<evidence type="ECO:0000313" key="3">
    <source>
        <dbReference type="RefSeq" id="XP_039135720.1"/>
    </source>
</evidence>
<dbReference type="Pfam" id="PF03372">
    <property type="entry name" value="Exo_endo_phos"/>
    <property type="match status" value="1"/>
</dbReference>